<evidence type="ECO:0000313" key="3">
    <source>
        <dbReference type="Proteomes" id="UP000434172"/>
    </source>
</evidence>
<feature type="compositionally biased region" description="Polar residues" evidence="1">
    <location>
        <begin position="349"/>
        <end position="360"/>
    </location>
</feature>
<keyword evidence="3" id="KW-1185">Reference proteome</keyword>
<proteinExistence type="predicted"/>
<accession>A0A8H3W425</accession>
<evidence type="ECO:0008006" key="4">
    <source>
        <dbReference type="Google" id="ProtNLM"/>
    </source>
</evidence>
<dbReference type="EMBL" id="WOWK01000104">
    <property type="protein sequence ID" value="KAF0318786.1"/>
    <property type="molecule type" value="Genomic_DNA"/>
</dbReference>
<dbReference type="Proteomes" id="UP000434172">
    <property type="component" value="Unassembled WGS sequence"/>
</dbReference>
<sequence length="433" mass="49860">MIADALPISSRIALALVSRWFFSALCPTRRFLKQKQDDLLATLALLERDAPDWFLCFGCTRLRPLRSSHDSRKAIQLHPGCDPVFRIVREFHNPPIPKRRPGTLAVRRSTPEISFSEGRLIMNRHFLGPKFGLPLQYLENAFEFDRFISLDDEKTPTTHFPLDRWRSTGYNLLPLCPSSSQAATRWVFKHQTSARIIDNELFIYRHHHIRGPPCSQVDFVKIVDSLELPVCRHILGSSRMPTLRFWVPGESCIPELLGLRVSVAEPDFDIFPDNAVGSCTFCFTDYEIDIERGGIRTEWGLKLTTYHKLGDFRSPEDLVWNRLVKPLTLYLPPGSYRKSPVGGVRNEWLSGQPTPRTTGKSPGHPDLQPQPNWILSFYEMVREKYSRFNGPSSVLRDLYRKAFIRCCEGQESFDRPLSVEYYGNQWGGEFLNT</sequence>
<feature type="region of interest" description="Disordered" evidence="1">
    <location>
        <begin position="348"/>
        <end position="367"/>
    </location>
</feature>
<comment type="caution">
    <text evidence="2">The sequence shown here is derived from an EMBL/GenBank/DDBJ whole genome shotgun (WGS) entry which is preliminary data.</text>
</comment>
<reference evidence="2 3" key="1">
    <citation type="submission" date="2019-12" db="EMBL/GenBank/DDBJ databases">
        <title>A genome sequence resource for the geographically widespread anthracnose pathogen Colletotrichum asianum.</title>
        <authorList>
            <person name="Meng Y."/>
        </authorList>
    </citation>
    <scope>NUCLEOTIDE SEQUENCE [LARGE SCALE GENOMIC DNA]</scope>
    <source>
        <strain evidence="2 3">ICMP 18580</strain>
    </source>
</reference>
<gene>
    <name evidence="2" type="ORF">GQ607_013918</name>
</gene>
<protein>
    <recommendedName>
        <fullName evidence="4">F-box domain-containing protein</fullName>
    </recommendedName>
</protein>
<evidence type="ECO:0000313" key="2">
    <source>
        <dbReference type="EMBL" id="KAF0318786.1"/>
    </source>
</evidence>
<name>A0A8H3W425_9PEZI</name>
<dbReference type="AlphaFoldDB" id="A0A8H3W425"/>
<organism evidence="2 3">
    <name type="scientific">Colletotrichum asianum</name>
    <dbReference type="NCBI Taxonomy" id="702518"/>
    <lineage>
        <taxon>Eukaryota</taxon>
        <taxon>Fungi</taxon>
        <taxon>Dikarya</taxon>
        <taxon>Ascomycota</taxon>
        <taxon>Pezizomycotina</taxon>
        <taxon>Sordariomycetes</taxon>
        <taxon>Hypocreomycetidae</taxon>
        <taxon>Glomerellales</taxon>
        <taxon>Glomerellaceae</taxon>
        <taxon>Colletotrichum</taxon>
        <taxon>Colletotrichum gloeosporioides species complex</taxon>
    </lineage>
</organism>
<evidence type="ECO:0000256" key="1">
    <source>
        <dbReference type="SAM" id="MobiDB-lite"/>
    </source>
</evidence>
<dbReference type="OrthoDB" id="3766406at2759"/>